<evidence type="ECO:0000313" key="16">
    <source>
        <dbReference type="Proteomes" id="UP000077363"/>
    </source>
</evidence>
<dbReference type="NCBIfam" id="TIGR00753">
    <property type="entry name" value="undec_PP_bacA"/>
    <property type="match status" value="1"/>
</dbReference>
<keyword evidence="5 14" id="KW-1003">Cell membrane</keyword>
<proteinExistence type="inferred from homology"/>
<feature type="transmembrane region" description="Helical" evidence="14">
    <location>
        <begin position="251"/>
        <end position="270"/>
    </location>
</feature>
<dbReference type="KEGG" id="dpu:SU48_04520"/>
<dbReference type="PANTHER" id="PTHR30622:SF3">
    <property type="entry name" value="UNDECAPRENYL-DIPHOSPHATASE"/>
    <property type="match status" value="1"/>
</dbReference>
<evidence type="ECO:0000256" key="2">
    <source>
        <dbReference type="ARBA" id="ARBA00010621"/>
    </source>
</evidence>
<feature type="transmembrane region" description="Helical" evidence="14">
    <location>
        <begin position="148"/>
        <end position="167"/>
    </location>
</feature>
<dbReference type="NCBIfam" id="NF001389">
    <property type="entry name" value="PRK00281.1-2"/>
    <property type="match status" value="1"/>
</dbReference>
<feature type="transmembrane region" description="Helical" evidence="14">
    <location>
        <begin position="82"/>
        <end position="101"/>
    </location>
</feature>
<evidence type="ECO:0000256" key="8">
    <source>
        <dbReference type="ARBA" id="ARBA00022989"/>
    </source>
</evidence>
<dbReference type="GO" id="GO:0009252">
    <property type="term" value="P:peptidoglycan biosynthetic process"/>
    <property type="evidence" value="ECO:0007669"/>
    <property type="project" value="UniProtKB-KW"/>
</dbReference>
<dbReference type="NCBIfam" id="NF001390">
    <property type="entry name" value="PRK00281.1-4"/>
    <property type="match status" value="1"/>
</dbReference>
<keyword evidence="10 14" id="KW-0046">Antibiotic resistance</keyword>
<dbReference type="EC" id="3.6.1.27" evidence="3 14"/>
<evidence type="ECO:0000256" key="3">
    <source>
        <dbReference type="ARBA" id="ARBA00012374"/>
    </source>
</evidence>
<comment type="function">
    <text evidence="14">Catalyzes the dephosphorylation of undecaprenyl diphosphate (UPP). Confers resistance to bacitracin.</text>
</comment>
<evidence type="ECO:0000256" key="12">
    <source>
        <dbReference type="ARBA" id="ARBA00032932"/>
    </source>
</evidence>
<organism evidence="15 16">
    <name type="scientific">Deinococcus puniceus</name>
    <dbReference type="NCBI Taxonomy" id="1182568"/>
    <lineage>
        <taxon>Bacteria</taxon>
        <taxon>Thermotogati</taxon>
        <taxon>Deinococcota</taxon>
        <taxon>Deinococci</taxon>
        <taxon>Deinococcales</taxon>
        <taxon>Deinococcaceae</taxon>
        <taxon>Deinococcus</taxon>
    </lineage>
</organism>
<gene>
    <name evidence="14" type="primary">uppP</name>
    <name evidence="15" type="ORF">SU48_04520</name>
</gene>
<accession>A0A172T841</accession>
<dbReference type="GO" id="GO:0050380">
    <property type="term" value="F:undecaprenyl-diphosphatase activity"/>
    <property type="evidence" value="ECO:0007669"/>
    <property type="project" value="UniProtKB-UniRule"/>
</dbReference>
<dbReference type="STRING" id="1182568.SU48_04520"/>
<keyword evidence="14" id="KW-0961">Cell wall biogenesis/degradation</keyword>
<dbReference type="Proteomes" id="UP000077363">
    <property type="component" value="Chromosome"/>
</dbReference>
<evidence type="ECO:0000256" key="9">
    <source>
        <dbReference type="ARBA" id="ARBA00023136"/>
    </source>
</evidence>
<keyword evidence="9 14" id="KW-0472">Membrane</keyword>
<keyword evidence="7 14" id="KW-0378">Hydrolase</keyword>
<reference evidence="15 16" key="1">
    <citation type="submission" date="2015-01" db="EMBL/GenBank/DDBJ databases">
        <title>Deinococcus puniceus/DY1/ whole genome sequencing.</title>
        <authorList>
            <person name="Kim M.K."/>
            <person name="Srinivasan S."/>
            <person name="Lee J.-J."/>
        </authorList>
    </citation>
    <scope>NUCLEOTIDE SEQUENCE [LARGE SCALE GENOMIC DNA]</scope>
    <source>
        <strain evidence="15 16">DY1</strain>
    </source>
</reference>
<comment type="similarity">
    <text evidence="2 14">Belongs to the UppP family.</text>
</comment>
<dbReference type="RefSeq" id="WP_064014209.1">
    <property type="nucleotide sequence ID" value="NZ_CP011387.1"/>
</dbReference>
<dbReference type="GO" id="GO:0071555">
    <property type="term" value="P:cell wall organization"/>
    <property type="evidence" value="ECO:0007669"/>
    <property type="project" value="UniProtKB-KW"/>
</dbReference>
<dbReference type="PANTHER" id="PTHR30622">
    <property type="entry name" value="UNDECAPRENYL-DIPHOSPHATASE"/>
    <property type="match status" value="1"/>
</dbReference>
<dbReference type="GO" id="GO:0046677">
    <property type="term" value="P:response to antibiotic"/>
    <property type="evidence" value="ECO:0007669"/>
    <property type="project" value="UniProtKB-UniRule"/>
</dbReference>
<keyword evidence="6 14" id="KW-0812">Transmembrane</keyword>
<evidence type="ECO:0000256" key="11">
    <source>
        <dbReference type="ARBA" id="ARBA00032707"/>
    </source>
</evidence>
<evidence type="ECO:0000256" key="4">
    <source>
        <dbReference type="ARBA" id="ARBA00021581"/>
    </source>
</evidence>
<protein>
    <recommendedName>
        <fullName evidence="4 14">Undecaprenyl-diphosphatase</fullName>
        <ecNumber evidence="3 14">3.6.1.27</ecNumber>
    </recommendedName>
    <alternativeName>
        <fullName evidence="12 14">Bacitracin resistance protein</fullName>
    </alternativeName>
    <alternativeName>
        <fullName evidence="11 14">Undecaprenyl pyrophosphate phosphatase</fullName>
    </alternativeName>
</protein>
<evidence type="ECO:0000256" key="6">
    <source>
        <dbReference type="ARBA" id="ARBA00022692"/>
    </source>
</evidence>
<evidence type="ECO:0000256" key="10">
    <source>
        <dbReference type="ARBA" id="ARBA00023251"/>
    </source>
</evidence>
<keyword evidence="8 14" id="KW-1133">Transmembrane helix</keyword>
<evidence type="ECO:0000313" key="15">
    <source>
        <dbReference type="EMBL" id="ANE43151.1"/>
    </source>
</evidence>
<comment type="catalytic activity">
    <reaction evidence="13 14">
        <text>di-trans,octa-cis-undecaprenyl diphosphate + H2O = di-trans,octa-cis-undecaprenyl phosphate + phosphate + H(+)</text>
        <dbReference type="Rhea" id="RHEA:28094"/>
        <dbReference type="ChEBI" id="CHEBI:15377"/>
        <dbReference type="ChEBI" id="CHEBI:15378"/>
        <dbReference type="ChEBI" id="CHEBI:43474"/>
        <dbReference type="ChEBI" id="CHEBI:58405"/>
        <dbReference type="ChEBI" id="CHEBI:60392"/>
        <dbReference type="EC" id="3.6.1.27"/>
    </reaction>
</comment>
<keyword evidence="14" id="KW-0573">Peptidoglycan synthesis</keyword>
<dbReference type="AlphaFoldDB" id="A0A172T841"/>
<keyword evidence="14" id="KW-0133">Cell shape</keyword>
<name>A0A172T841_9DEIO</name>
<comment type="subcellular location">
    <subcellularLocation>
        <location evidence="1 14">Cell membrane</location>
        <topology evidence="1 14">Multi-pass membrane protein</topology>
    </subcellularLocation>
</comment>
<feature type="transmembrane region" description="Helical" evidence="14">
    <location>
        <begin position="217"/>
        <end position="239"/>
    </location>
</feature>
<dbReference type="HAMAP" id="MF_01006">
    <property type="entry name" value="Undec_diphosphatase"/>
    <property type="match status" value="1"/>
</dbReference>
<dbReference type="GO" id="GO:0008360">
    <property type="term" value="P:regulation of cell shape"/>
    <property type="evidence" value="ECO:0007669"/>
    <property type="project" value="UniProtKB-KW"/>
</dbReference>
<feature type="transmembrane region" description="Helical" evidence="14">
    <location>
        <begin position="107"/>
        <end position="128"/>
    </location>
</feature>
<feature type="transmembrane region" description="Helical" evidence="14">
    <location>
        <begin position="44"/>
        <end position="62"/>
    </location>
</feature>
<feature type="transmembrane region" description="Helical" evidence="14">
    <location>
        <begin position="187"/>
        <end position="205"/>
    </location>
</feature>
<dbReference type="GO" id="GO:0005886">
    <property type="term" value="C:plasma membrane"/>
    <property type="evidence" value="ECO:0007669"/>
    <property type="project" value="UniProtKB-SubCell"/>
</dbReference>
<dbReference type="InterPro" id="IPR003824">
    <property type="entry name" value="UppP"/>
</dbReference>
<evidence type="ECO:0000256" key="14">
    <source>
        <dbReference type="HAMAP-Rule" id="MF_01006"/>
    </source>
</evidence>
<evidence type="ECO:0000256" key="7">
    <source>
        <dbReference type="ARBA" id="ARBA00022801"/>
    </source>
</evidence>
<dbReference type="EMBL" id="CP011387">
    <property type="protein sequence ID" value="ANE43151.1"/>
    <property type="molecule type" value="Genomic_DNA"/>
</dbReference>
<comment type="miscellaneous">
    <text evidence="14">Bacitracin is thought to be involved in the inhibition of peptidoglycan synthesis by sequestering undecaprenyl diphosphate, thereby reducing the pool of lipid carrier available.</text>
</comment>
<evidence type="ECO:0000256" key="1">
    <source>
        <dbReference type="ARBA" id="ARBA00004651"/>
    </source>
</evidence>
<sequence>MDWFYALIYGIVEGITEFLPISSTGHLILAGNLMGVPWTQEVKAAFEVVIQGGAILAVVAFYWRDFVQQGRDIGRDQPTQRLWLGVLVACIPAVVLGLAFGDFIKANLFRPSVVAWALIVGGVIMWLIESRKVQPAVHDIKNIGVGKAFMIGALQCLALLWPGFSRSASSILGGMVLGLDRQTATKFSFYLGVPTLGGAALLNFIQERELILGEIGLLNVFIGAATSFGVAYLAIGWLLKFVSTNNFKGFAVYRVIVGVIILILVATNVMSNGSLAVTQ</sequence>
<keyword evidence="16" id="KW-1185">Reference proteome</keyword>
<dbReference type="Pfam" id="PF02673">
    <property type="entry name" value="BacA"/>
    <property type="match status" value="1"/>
</dbReference>
<dbReference type="OrthoDB" id="9808289at2"/>
<evidence type="ECO:0000256" key="13">
    <source>
        <dbReference type="ARBA" id="ARBA00047594"/>
    </source>
</evidence>
<evidence type="ECO:0000256" key="5">
    <source>
        <dbReference type="ARBA" id="ARBA00022475"/>
    </source>
</evidence>
<dbReference type="PATRIC" id="fig|1182568.3.peg.941"/>